<name>A0ABN8IIU8_9NEOP</name>
<keyword evidence="4" id="KW-0732">Signal</keyword>
<feature type="chain" id="PRO_5047474698" evidence="4">
    <location>
        <begin position="22"/>
        <end position="200"/>
    </location>
</feature>
<accession>A0ABN8IIU8</accession>
<evidence type="ECO:0000256" key="3">
    <source>
        <dbReference type="RuleBase" id="RU004378"/>
    </source>
</evidence>
<evidence type="ECO:0000313" key="6">
    <source>
        <dbReference type="Proteomes" id="UP000837857"/>
    </source>
</evidence>
<proteinExistence type="inferred from homology"/>
<dbReference type="InterPro" id="IPR002635">
    <property type="entry name" value="Chorion"/>
</dbReference>
<evidence type="ECO:0000256" key="1">
    <source>
        <dbReference type="ARBA" id="ARBA00005906"/>
    </source>
</evidence>
<dbReference type="Pfam" id="PF01723">
    <property type="entry name" value="Chorion_1"/>
    <property type="match status" value="1"/>
</dbReference>
<keyword evidence="2" id="KW-0677">Repeat</keyword>
<feature type="signal peptide" evidence="4">
    <location>
        <begin position="1"/>
        <end position="21"/>
    </location>
</feature>
<feature type="non-terminal residue" evidence="5">
    <location>
        <position position="200"/>
    </location>
</feature>
<evidence type="ECO:0000256" key="2">
    <source>
        <dbReference type="ARBA" id="ARBA00022737"/>
    </source>
</evidence>
<evidence type="ECO:0000256" key="4">
    <source>
        <dbReference type="SAM" id="SignalP"/>
    </source>
</evidence>
<reference evidence="5" key="1">
    <citation type="submission" date="2022-03" db="EMBL/GenBank/DDBJ databases">
        <authorList>
            <person name="Martin H S."/>
        </authorList>
    </citation>
    <scope>NUCLEOTIDE SEQUENCE</scope>
</reference>
<keyword evidence="6" id="KW-1185">Reference proteome</keyword>
<protein>
    <submittedName>
        <fullName evidence="5">Uncharacterized protein</fullName>
    </submittedName>
</protein>
<evidence type="ECO:0000313" key="5">
    <source>
        <dbReference type="EMBL" id="CAH2056309.1"/>
    </source>
</evidence>
<sequence length="200" mass="19361">MSAVSILLLCIHALLIQNISAACWGNAVNPAWSGWGEGLGWRGPGLPADVPLIETGAAPCAARAPFLGAGWATYGPGAVAASNGGGFAVSSASPIAPVGVSVTSDNAIEGILGVGGEIPFIGTVGLESALPTAGAGTVTYGCGNGAVGMVTEDIAPVAMGLPFSAPGLGYGPGWNGGYGWAGTGSRPFGCGCGQTTEISI</sequence>
<organism evidence="5 6">
    <name type="scientific">Iphiclides podalirius</name>
    <name type="common">scarce swallowtail</name>
    <dbReference type="NCBI Taxonomy" id="110791"/>
    <lineage>
        <taxon>Eukaryota</taxon>
        <taxon>Metazoa</taxon>
        <taxon>Ecdysozoa</taxon>
        <taxon>Arthropoda</taxon>
        <taxon>Hexapoda</taxon>
        <taxon>Insecta</taxon>
        <taxon>Pterygota</taxon>
        <taxon>Neoptera</taxon>
        <taxon>Endopterygota</taxon>
        <taxon>Lepidoptera</taxon>
        <taxon>Glossata</taxon>
        <taxon>Ditrysia</taxon>
        <taxon>Papilionoidea</taxon>
        <taxon>Papilionidae</taxon>
        <taxon>Papilioninae</taxon>
        <taxon>Iphiclides</taxon>
    </lineage>
</organism>
<comment type="similarity">
    <text evidence="1 3">Belongs to the chorion protein family.</text>
</comment>
<dbReference type="EMBL" id="OW152835">
    <property type="protein sequence ID" value="CAH2056309.1"/>
    <property type="molecule type" value="Genomic_DNA"/>
</dbReference>
<gene>
    <name evidence="5" type="ORF">IPOD504_LOCUS9545</name>
</gene>
<dbReference type="Proteomes" id="UP000837857">
    <property type="component" value="Chromosome 23"/>
</dbReference>